<proteinExistence type="predicted"/>
<reference evidence="1" key="1">
    <citation type="submission" date="2022-07" db="EMBL/GenBank/DDBJ databases">
        <title>Multi-strain Analysis of Pseudomonas putida Reveals Metabolic and Genetic Diversity.</title>
        <authorList>
            <person name="Monk J.M."/>
        </authorList>
    </citation>
    <scope>NUCLEOTIDE SEQUENCE</scope>
    <source>
        <strain evidence="1">17514</strain>
    </source>
</reference>
<organism evidence="1 2">
    <name type="scientific">Pseudomonas asiatica</name>
    <dbReference type="NCBI Taxonomy" id="2219225"/>
    <lineage>
        <taxon>Bacteria</taxon>
        <taxon>Pseudomonadati</taxon>
        <taxon>Pseudomonadota</taxon>
        <taxon>Gammaproteobacteria</taxon>
        <taxon>Pseudomonadales</taxon>
        <taxon>Pseudomonadaceae</taxon>
        <taxon>Pseudomonas</taxon>
    </lineage>
</organism>
<dbReference type="EMBL" id="JANIAN010000062">
    <property type="protein sequence ID" value="MDD2109875.1"/>
    <property type="molecule type" value="Genomic_DNA"/>
</dbReference>
<dbReference type="RefSeq" id="WP_255248787.1">
    <property type="nucleotide sequence ID" value="NZ_JANIAN010000062.1"/>
</dbReference>
<evidence type="ECO:0000313" key="1">
    <source>
        <dbReference type="EMBL" id="MDD2109875.1"/>
    </source>
</evidence>
<accession>A0A9X4D5S7</accession>
<sequence length="42" mass="4524">MANPNHLVASDWFAIPTNTPIEGVKTAKIFAAVGDWNQQKAA</sequence>
<protein>
    <submittedName>
        <fullName evidence="1">Uncharacterized protein</fullName>
    </submittedName>
</protein>
<comment type="caution">
    <text evidence="1">The sequence shown here is derived from an EMBL/GenBank/DDBJ whole genome shotgun (WGS) entry which is preliminary data.</text>
</comment>
<dbReference type="Proteomes" id="UP001150678">
    <property type="component" value="Unassembled WGS sequence"/>
</dbReference>
<evidence type="ECO:0000313" key="2">
    <source>
        <dbReference type="Proteomes" id="UP001150678"/>
    </source>
</evidence>
<name>A0A9X4D5S7_9PSED</name>
<gene>
    <name evidence="1" type="ORF">NP533_27180</name>
</gene>
<dbReference type="AlphaFoldDB" id="A0A9X4D5S7"/>